<evidence type="ECO:0000256" key="5">
    <source>
        <dbReference type="ARBA" id="ARBA00022694"/>
    </source>
</evidence>
<keyword evidence="3" id="KW-0808">Transferase</keyword>
<dbReference type="Gene3D" id="3.40.1280.30">
    <property type="match status" value="1"/>
</dbReference>
<dbReference type="GO" id="GO:0008168">
    <property type="term" value="F:methyltransferase activity"/>
    <property type="evidence" value="ECO:0007669"/>
    <property type="project" value="UniProtKB-KW"/>
</dbReference>
<dbReference type="GO" id="GO:0005654">
    <property type="term" value="C:nucleoplasm"/>
    <property type="evidence" value="ECO:0007669"/>
    <property type="project" value="TreeGrafter"/>
</dbReference>
<evidence type="ECO:0000256" key="9">
    <source>
        <dbReference type="ARBA" id="ARBA00029803"/>
    </source>
</evidence>
<accession>A0A9B0BNL7</accession>
<evidence type="ECO:0000256" key="7">
    <source>
        <dbReference type="ARBA" id="ARBA00023054"/>
    </source>
</evidence>
<comment type="subcellular location">
    <subcellularLocation>
        <location evidence="1">Mitochondrion</location>
    </subcellularLocation>
</comment>
<keyword evidence="2" id="KW-0489">Methyltransferase</keyword>
<dbReference type="PANTHER" id="PTHR13563">
    <property type="entry name" value="TRNA (GUANINE-9-) METHYLTRANSFERASE"/>
    <property type="match status" value="1"/>
</dbReference>
<dbReference type="InterPro" id="IPR025812">
    <property type="entry name" value="Trm10_C_MTase_dom"/>
</dbReference>
<dbReference type="InterPro" id="IPR007356">
    <property type="entry name" value="tRNA_m1G_MeTrfase_euk"/>
</dbReference>
<dbReference type="GeneID" id="100645095"/>
<reference evidence="12" key="1">
    <citation type="submission" date="2025-08" db="UniProtKB">
        <authorList>
            <consortium name="RefSeq"/>
        </authorList>
    </citation>
    <scope>IDENTIFICATION</scope>
</reference>
<sequence length="435" mass="51637">MCLYTYSKTYMLYTTAVHTACFTHSNSIIKLSKMCYRFSSKFITIVNKFYSTVFIQPTHKFTVLQPKYPVHTHILITRSYVQNPSQEVSEHYKKLYEEELDSLLKDPKYKAMYDKYNLEIQYTKYETEKVPKELTARNWLHLLQTSTKNERRSYIEFLWKLEMKQENDKQKKLLRKKEKLEIPVGSNMYGLSKDTFFYRIRTQTMNDFYNGRLISAMLHEPIIVFDLGYEQYMSPQERANCAKQLGYSFATNRMHDSPFNVYFCNANKDDYVMKTLHTIIPCLYNPEFPLNITSKCYLETFDKNKLVYLTPHVNTVLKNYDADLIYIIGAMVDKRSPKPISYQKAKEQGIKMMKLPLSEKLEWGSGSRKNLPINHVLSIMLDLKYTKNWDVAMQNIPKRKLQKARTDLQLKKLLKNSRNLECFYRSKTSNLTNKK</sequence>
<dbReference type="GO" id="GO:0005739">
    <property type="term" value="C:mitochondrion"/>
    <property type="evidence" value="ECO:0007669"/>
    <property type="project" value="UniProtKB-SubCell"/>
</dbReference>
<proteinExistence type="predicted"/>
<evidence type="ECO:0000313" key="11">
    <source>
        <dbReference type="Proteomes" id="UP000835206"/>
    </source>
</evidence>
<keyword evidence="6" id="KW-0809">Transit peptide</keyword>
<evidence type="ECO:0000256" key="4">
    <source>
        <dbReference type="ARBA" id="ARBA00022691"/>
    </source>
</evidence>
<evidence type="ECO:0000256" key="3">
    <source>
        <dbReference type="ARBA" id="ARBA00022679"/>
    </source>
</evidence>
<dbReference type="KEGG" id="bter:100645095"/>
<keyword evidence="7" id="KW-0175">Coiled coil</keyword>
<dbReference type="PROSITE" id="PS51675">
    <property type="entry name" value="SAM_MT_TRM10"/>
    <property type="match status" value="1"/>
</dbReference>
<dbReference type="AlphaFoldDB" id="A0A9B0BNL7"/>
<dbReference type="RefSeq" id="XP_003399715.2">
    <property type="nucleotide sequence ID" value="XM_003399667.4"/>
</dbReference>
<dbReference type="PANTHER" id="PTHR13563:SF5">
    <property type="entry name" value="TRNA METHYLTRANSFERASE 10 HOMOLOG C"/>
    <property type="match status" value="1"/>
</dbReference>
<dbReference type="OrthoDB" id="9976048at2759"/>
<evidence type="ECO:0000313" key="12">
    <source>
        <dbReference type="RefSeq" id="XP_003399715.2"/>
    </source>
</evidence>
<dbReference type="InterPro" id="IPR028564">
    <property type="entry name" value="MT_TRM10-typ"/>
</dbReference>
<keyword evidence="8" id="KW-0496">Mitochondrion</keyword>
<keyword evidence="4" id="KW-0949">S-adenosyl-L-methionine</keyword>
<dbReference type="CDD" id="cd18102">
    <property type="entry name" value="Trm10_MRRP1"/>
    <property type="match status" value="1"/>
</dbReference>
<dbReference type="Proteomes" id="UP000835206">
    <property type="component" value="Chromosome 12"/>
</dbReference>
<keyword evidence="11" id="KW-1185">Reference proteome</keyword>
<dbReference type="CTD" id="37124"/>
<dbReference type="GO" id="GO:0097745">
    <property type="term" value="P:mitochondrial tRNA 5'-end processing"/>
    <property type="evidence" value="ECO:0007669"/>
    <property type="project" value="TreeGrafter"/>
</dbReference>
<evidence type="ECO:0000256" key="8">
    <source>
        <dbReference type="ARBA" id="ARBA00023128"/>
    </source>
</evidence>
<keyword evidence="5" id="KW-0819">tRNA processing</keyword>
<dbReference type="GO" id="GO:0000049">
    <property type="term" value="F:tRNA binding"/>
    <property type="evidence" value="ECO:0007669"/>
    <property type="project" value="TreeGrafter"/>
</dbReference>
<dbReference type="GO" id="GO:0070131">
    <property type="term" value="P:positive regulation of mitochondrial translation"/>
    <property type="evidence" value="ECO:0007669"/>
    <property type="project" value="TreeGrafter"/>
</dbReference>
<evidence type="ECO:0000256" key="2">
    <source>
        <dbReference type="ARBA" id="ARBA00022603"/>
    </source>
</evidence>
<protein>
    <recommendedName>
        <fullName evidence="9">RNA (guanine-9-)-methyltransferase domain-containing protein 1</fullName>
    </recommendedName>
</protein>
<organism evidence="11 12">
    <name type="scientific">Bombus terrestris</name>
    <name type="common">Buff-tailed bumblebee</name>
    <name type="synonym">Apis terrestris</name>
    <dbReference type="NCBI Taxonomy" id="30195"/>
    <lineage>
        <taxon>Eukaryota</taxon>
        <taxon>Metazoa</taxon>
        <taxon>Ecdysozoa</taxon>
        <taxon>Arthropoda</taxon>
        <taxon>Hexapoda</taxon>
        <taxon>Insecta</taxon>
        <taxon>Pterygota</taxon>
        <taxon>Neoptera</taxon>
        <taxon>Endopterygota</taxon>
        <taxon>Hymenoptera</taxon>
        <taxon>Apocrita</taxon>
        <taxon>Aculeata</taxon>
        <taxon>Apoidea</taxon>
        <taxon>Anthophila</taxon>
        <taxon>Apidae</taxon>
        <taxon>Bombus</taxon>
        <taxon>Bombus</taxon>
    </lineage>
</organism>
<name>A0A9B0BNL7_BOMTE</name>
<dbReference type="InterPro" id="IPR038459">
    <property type="entry name" value="MT_TRM10-typ_sf"/>
</dbReference>
<evidence type="ECO:0000259" key="10">
    <source>
        <dbReference type="PROSITE" id="PS51675"/>
    </source>
</evidence>
<evidence type="ECO:0000256" key="1">
    <source>
        <dbReference type="ARBA" id="ARBA00004173"/>
    </source>
</evidence>
<gene>
    <name evidence="12" type="primary">LOC100645095</name>
</gene>
<feature type="domain" description="SAM-dependent MTase TRM10-type" evidence="10">
    <location>
        <begin position="209"/>
        <end position="403"/>
    </location>
</feature>
<evidence type="ECO:0000256" key="6">
    <source>
        <dbReference type="ARBA" id="ARBA00022946"/>
    </source>
</evidence>
<dbReference type="GO" id="GO:0032259">
    <property type="term" value="P:methylation"/>
    <property type="evidence" value="ECO:0007669"/>
    <property type="project" value="UniProtKB-KW"/>
</dbReference>